<dbReference type="SUPFAM" id="SSF47413">
    <property type="entry name" value="lambda repressor-like DNA-binding domains"/>
    <property type="match status" value="1"/>
</dbReference>
<dbReference type="InterPro" id="IPR010982">
    <property type="entry name" value="Lambda_DNA-bd_dom_sf"/>
</dbReference>
<dbReference type="SUPFAM" id="SSF51306">
    <property type="entry name" value="LexA/Signal peptidase"/>
    <property type="match status" value="1"/>
</dbReference>
<dbReference type="CDD" id="cd06529">
    <property type="entry name" value="S24_LexA-like"/>
    <property type="match status" value="1"/>
</dbReference>
<reference evidence="2" key="1">
    <citation type="submission" date="2019-04" db="EMBL/GenBank/DDBJ databases">
        <authorList>
            <consortium name="Science for Life Laboratories"/>
        </authorList>
    </citation>
    <scope>NUCLEOTIDE SEQUENCE</scope>
    <source>
        <strain evidence="2">MBLW1</strain>
    </source>
</reference>
<dbReference type="InterPro" id="IPR050077">
    <property type="entry name" value="LexA_repressor"/>
</dbReference>
<keyword evidence="3" id="KW-1185">Reference proteome</keyword>
<organism evidence="2">
    <name type="scientific">Tuwongella immobilis</name>
    <dbReference type="NCBI Taxonomy" id="692036"/>
    <lineage>
        <taxon>Bacteria</taxon>
        <taxon>Pseudomonadati</taxon>
        <taxon>Planctomycetota</taxon>
        <taxon>Planctomycetia</taxon>
        <taxon>Gemmatales</taxon>
        <taxon>Gemmataceae</taxon>
        <taxon>Tuwongella</taxon>
    </lineage>
</organism>
<protein>
    <recommendedName>
        <fullName evidence="1">HTH cro/C1-type domain-containing protein</fullName>
    </recommendedName>
</protein>
<dbReference type="EMBL" id="LR593887">
    <property type="protein sequence ID" value="VTS00501.1"/>
    <property type="molecule type" value="Genomic_DNA"/>
</dbReference>
<name>A0A6C2YKN7_9BACT</name>
<dbReference type="InterPro" id="IPR015927">
    <property type="entry name" value="Peptidase_S24_S26A/B/C"/>
</dbReference>
<dbReference type="PANTHER" id="PTHR33516">
    <property type="entry name" value="LEXA REPRESSOR"/>
    <property type="match status" value="1"/>
</dbReference>
<dbReference type="InterPro" id="IPR036286">
    <property type="entry name" value="LexA/Signal_pep-like_sf"/>
</dbReference>
<dbReference type="Gene3D" id="1.10.260.40">
    <property type="entry name" value="lambda repressor-like DNA-binding domains"/>
    <property type="match status" value="1"/>
</dbReference>
<dbReference type="AlphaFoldDB" id="A0A6C2YKN7"/>
<dbReference type="KEGG" id="tim:GMBLW1_18220"/>
<accession>A0A6C2YKN7</accession>
<sequence>MGLGEAVRDARKNLGMNATELASIVGRTPQYISQLENGARGVEQSPHLVRQLEIALRLQPGELARYLPEDHPARFIAQELAVEIEVLGEVGAGPGHLEGSSIHEKLAVGHMFYDCVAYKVRGDSMVDEHILNGDYILTKRNSVPEQGDICVAWINEEGCVCKRLDRGRLKSPDGWEHTISPGDYLFGVVVGIIRRTNRHA</sequence>
<dbReference type="Pfam" id="PF00717">
    <property type="entry name" value="Peptidase_S24"/>
    <property type="match status" value="1"/>
</dbReference>
<evidence type="ECO:0000313" key="2">
    <source>
        <dbReference type="EMBL" id="VIP02138.1"/>
    </source>
</evidence>
<dbReference type="Proteomes" id="UP000464378">
    <property type="component" value="Chromosome"/>
</dbReference>
<dbReference type="PROSITE" id="PS50943">
    <property type="entry name" value="HTH_CROC1"/>
    <property type="match status" value="1"/>
</dbReference>
<evidence type="ECO:0000313" key="3">
    <source>
        <dbReference type="Proteomes" id="UP000464378"/>
    </source>
</evidence>
<dbReference type="PANTHER" id="PTHR33516:SF2">
    <property type="entry name" value="LEXA REPRESSOR-RELATED"/>
    <property type="match status" value="1"/>
</dbReference>
<dbReference type="Gene3D" id="2.10.109.10">
    <property type="entry name" value="Umud Fragment, subunit A"/>
    <property type="match status" value="1"/>
</dbReference>
<feature type="domain" description="HTH cro/C1-type" evidence="1">
    <location>
        <begin position="7"/>
        <end position="63"/>
    </location>
</feature>
<dbReference type="GO" id="GO:0003677">
    <property type="term" value="F:DNA binding"/>
    <property type="evidence" value="ECO:0007669"/>
    <property type="project" value="InterPro"/>
</dbReference>
<dbReference type="InterPro" id="IPR039418">
    <property type="entry name" value="LexA-like"/>
</dbReference>
<dbReference type="Pfam" id="PF01381">
    <property type="entry name" value="HTH_3"/>
    <property type="match status" value="1"/>
</dbReference>
<dbReference type="InterPro" id="IPR001387">
    <property type="entry name" value="Cro/C1-type_HTH"/>
</dbReference>
<proteinExistence type="predicted"/>
<dbReference type="InParanoid" id="A0A6C2YKN7"/>
<gene>
    <name evidence="2" type="ORF">GMBLW1_18220</name>
</gene>
<dbReference type="CDD" id="cd00093">
    <property type="entry name" value="HTH_XRE"/>
    <property type="match status" value="1"/>
</dbReference>
<dbReference type="EMBL" id="LR586016">
    <property type="protein sequence ID" value="VIP02138.1"/>
    <property type="molecule type" value="Genomic_DNA"/>
</dbReference>
<dbReference type="SMART" id="SM00530">
    <property type="entry name" value="HTH_XRE"/>
    <property type="match status" value="1"/>
</dbReference>
<evidence type="ECO:0000259" key="1">
    <source>
        <dbReference type="PROSITE" id="PS50943"/>
    </source>
</evidence>